<dbReference type="Gene3D" id="2.40.160.100">
    <property type="match status" value="1"/>
</dbReference>
<evidence type="ECO:0000259" key="2">
    <source>
        <dbReference type="Pfam" id="PF13372"/>
    </source>
</evidence>
<dbReference type="InterPro" id="IPR053728">
    <property type="entry name" value="Alginate_Permeability_Chnl"/>
</dbReference>
<proteinExistence type="predicted"/>
<name>A0ABY7TN68_9SPHN</name>
<dbReference type="Pfam" id="PF13372">
    <property type="entry name" value="Alginate_exp"/>
    <property type="match status" value="1"/>
</dbReference>
<evidence type="ECO:0000313" key="3">
    <source>
        <dbReference type="EMBL" id="WCT74421.1"/>
    </source>
</evidence>
<feature type="chain" id="PRO_5046487381" evidence="1">
    <location>
        <begin position="18"/>
        <end position="447"/>
    </location>
</feature>
<dbReference type="Proteomes" id="UP001220395">
    <property type="component" value="Chromosome"/>
</dbReference>
<gene>
    <name evidence="3" type="ORF">PQ455_04100</name>
</gene>
<organism evidence="3 4">
    <name type="scientific">Sphingomonas naphthae</name>
    <dbReference type="NCBI Taxonomy" id="1813468"/>
    <lineage>
        <taxon>Bacteria</taxon>
        <taxon>Pseudomonadati</taxon>
        <taxon>Pseudomonadota</taxon>
        <taxon>Alphaproteobacteria</taxon>
        <taxon>Sphingomonadales</taxon>
        <taxon>Sphingomonadaceae</taxon>
        <taxon>Sphingomonas</taxon>
    </lineage>
</organism>
<keyword evidence="4" id="KW-1185">Reference proteome</keyword>
<dbReference type="RefSeq" id="WP_273689439.1">
    <property type="nucleotide sequence ID" value="NZ_CP117411.1"/>
</dbReference>
<evidence type="ECO:0000313" key="4">
    <source>
        <dbReference type="Proteomes" id="UP001220395"/>
    </source>
</evidence>
<sequence length="447" mass="48447">MRRLILAAAVIAAPAAAQTREAWQPPTLTTTRYDEDWSNLANAPGGETRWTEPFKYIPLDANVYLTTGIEIRARSESYRSPSWGAERDDGYLWLRTMPYADLHAGPMRAFVQPIAAYAIGVAPAAGPIDQTRIDMMQAFADVRLGPVTLRAGRQMLSLGSERLIGTRYGPNVPLAFDGFRALATIGPARVSLIAVRPVTPGPASFDDRRAKTRSLTGIYAAFPGIDLYHLDYRNHAARYAGQIGRERRHSLGARLHGSRHDWRWNIEAVAQFGRFGGQHSRAWTIAVEGGKSWPAAPLAPEATLRLNVVSGDRTAGDRTLGAFNALFPKGKYFGELSPIGPSNIVSANPHVGLSLGNGLSAGFSAMVYWRYAAADGVYAIPGNLIRPAGGSSARFIGKEMEATVAWQATPELELSASLSAFAAGRFLRDTGAARTIGMLCLESNFRF</sequence>
<evidence type="ECO:0000256" key="1">
    <source>
        <dbReference type="SAM" id="SignalP"/>
    </source>
</evidence>
<reference evidence="3 4" key="1">
    <citation type="submission" date="2023-02" db="EMBL/GenBank/DDBJ databases">
        <title>Genome sequence of Sphingomonas naphthae.</title>
        <authorList>
            <person name="Kim S."/>
            <person name="Heo J."/>
            <person name="Kwon S.-W."/>
        </authorList>
    </citation>
    <scope>NUCLEOTIDE SEQUENCE [LARGE SCALE GENOMIC DNA]</scope>
    <source>
        <strain evidence="3 4">KACC 18716</strain>
    </source>
</reference>
<dbReference type="EMBL" id="CP117411">
    <property type="protein sequence ID" value="WCT74421.1"/>
    <property type="molecule type" value="Genomic_DNA"/>
</dbReference>
<accession>A0ABY7TN68</accession>
<dbReference type="InterPro" id="IPR025388">
    <property type="entry name" value="Alginate_export_dom"/>
</dbReference>
<keyword evidence="1" id="KW-0732">Signal</keyword>
<feature type="signal peptide" evidence="1">
    <location>
        <begin position="1"/>
        <end position="17"/>
    </location>
</feature>
<protein>
    <submittedName>
        <fullName evidence="3">Alginate export family protein</fullName>
    </submittedName>
</protein>
<feature type="domain" description="Alginate export" evidence="2">
    <location>
        <begin position="64"/>
        <end position="432"/>
    </location>
</feature>